<dbReference type="SUPFAM" id="SSF88946">
    <property type="entry name" value="Sigma2 domain of RNA polymerase sigma factors"/>
    <property type="match status" value="1"/>
</dbReference>
<dbReference type="GO" id="GO:0003700">
    <property type="term" value="F:DNA-binding transcription factor activity"/>
    <property type="evidence" value="ECO:0007669"/>
    <property type="project" value="InterPro"/>
</dbReference>
<protein>
    <recommendedName>
        <fullName evidence="1">RNA polymerase sigma-70 region 2 domain-containing protein</fullName>
    </recommendedName>
</protein>
<evidence type="ECO:0000313" key="2">
    <source>
        <dbReference type="EMBL" id="GMA29845.1"/>
    </source>
</evidence>
<dbReference type="RefSeq" id="WP_284234304.1">
    <property type="nucleotide sequence ID" value="NZ_BSUL01000001.1"/>
</dbReference>
<keyword evidence="3" id="KW-1185">Reference proteome</keyword>
<dbReference type="InterPro" id="IPR013325">
    <property type="entry name" value="RNA_pol_sigma_r2"/>
</dbReference>
<dbReference type="InterPro" id="IPR007627">
    <property type="entry name" value="RNA_pol_sigma70_r2"/>
</dbReference>
<dbReference type="Gene3D" id="1.10.1740.10">
    <property type="match status" value="1"/>
</dbReference>
<dbReference type="GO" id="GO:0006352">
    <property type="term" value="P:DNA-templated transcription initiation"/>
    <property type="evidence" value="ECO:0007669"/>
    <property type="project" value="InterPro"/>
</dbReference>
<feature type="domain" description="RNA polymerase sigma-70 region 2" evidence="1">
    <location>
        <begin position="28"/>
        <end position="71"/>
    </location>
</feature>
<gene>
    <name evidence="2" type="ORF">GCM10025874_30980</name>
</gene>
<reference evidence="2 3" key="1">
    <citation type="journal article" date="2014" name="Int. J. Syst. Evol. Microbiol.">
        <title>Complete genome sequence of Corynebacterium casei LMG S-19264T (=DSM 44701T), isolated from a smear-ripened cheese.</title>
        <authorList>
            <consortium name="US DOE Joint Genome Institute (JGI-PGF)"/>
            <person name="Walter F."/>
            <person name="Albersmeier A."/>
            <person name="Kalinowski J."/>
            <person name="Ruckert C."/>
        </authorList>
    </citation>
    <scope>NUCLEOTIDE SEQUENCE [LARGE SCALE GENOMIC DNA]</scope>
    <source>
        <strain evidence="2 3">NBRC 112289</strain>
    </source>
</reference>
<dbReference type="Pfam" id="PF04542">
    <property type="entry name" value="Sigma70_r2"/>
    <property type="match status" value="1"/>
</dbReference>
<dbReference type="Proteomes" id="UP001157160">
    <property type="component" value="Unassembled WGS sequence"/>
</dbReference>
<comment type="caution">
    <text evidence="2">The sequence shown here is derived from an EMBL/GenBank/DDBJ whole genome shotgun (WGS) entry which is preliminary data.</text>
</comment>
<evidence type="ECO:0000313" key="3">
    <source>
        <dbReference type="Proteomes" id="UP001157160"/>
    </source>
</evidence>
<proteinExistence type="predicted"/>
<sequence>MTSLHGADTEAELLERVAAGDTAAFAEIYDRHSPTLYRLLLSHGSDGNDAERILQKTFLGLWFLAPRLRSSIPAREHLEHLLEQHHAGA</sequence>
<name>A0AA37UIF6_9MICO</name>
<evidence type="ECO:0000259" key="1">
    <source>
        <dbReference type="Pfam" id="PF04542"/>
    </source>
</evidence>
<dbReference type="EMBL" id="BSUL01000001">
    <property type="protein sequence ID" value="GMA29845.1"/>
    <property type="molecule type" value="Genomic_DNA"/>
</dbReference>
<dbReference type="AlphaFoldDB" id="A0AA37UIF6"/>
<organism evidence="2 3">
    <name type="scientific">Arenivirga flava</name>
    <dbReference type="NCBI Taxonomy" id="1930060"/>
    <lineage>
        <taxon>Bacteria</taxon>
        <taxon>Bacillati</taxon>
        <taxon>Actinomycetota</taxon>
        <taxon>Actinomycetes</taxon>
        <taxon>Micrococcales</taxon>
        <taxon>Microbacteriaceae</taxon>
        <taxon>Arenivirga</taxon>
    </lineage>
</organism>
<accession>A0AA37UIF6</accession>